<comment type="caution">
    <text evidence="2">The sequence shown here is derived from an EMBL/GenBank/DDBJ whole genome shotgun (WGS) entry which is preliminary data.</text>
</comment>
<accession>A0AAN7LP94</accession>
<name>A0AAN7LP94_TRANT</name>
<dbReference type="EMBL" id="JAXQNO010000015">
    <property type="protein sequence ID" value="KAK4783217.1"/>
    <property type="molecule type" value="Genomic_DNA"/>
</dbReference>
<gene>
    <name evidence="2" type="ORF">SAY86_007591</name>
</gene>
<evidence type="ECO:0000313" key="2">
    <source>
        <dbReference type="EMBL" id="KAK4783217.1"/>
    </source>
</evidence>
<dbReference type="Proteomes" id="UP001346149">
    <property type="component" value="Unassembled WGS sequence"/>
</dbReference>
<organism evidence="2 3">
    <name type="scientific">Trapa natans</name>
    <name type="common">Water chestnut</name>
    <dbReference type="NCBI Taxonomy" id="22666"/>
    <lineage>
        <taxon>Eukaryota</taxon>
        <taxon>Viridiplantae</taxon>
        <taxon>Streptophyta</taxon>
        <taxon>Embryophyta</taxon>
        <taxon>Tracheophyta</taxon>
        <taxon>Spermatophyta</taxon>
        <taxon>Magnoliopsida</taxon>
        <taxon>eudicotyledons</taxon>
        <taxon>Gunneridae</taxon>
        <taxon>Pentapetalae</taxon>
        <taxon>rosids</taxon>
        <taxon>malvids</taxon>
        <taxon>Myrtales</taxon>
        <taxon>Lythraceae</taxon>
        <taxon>Trapa</taxon>
    </lineage>
</organism>
<proteinExistence type="predicted"/>
<evidence type="ECO:0000256" key="1">
    <source>
        <dbReference type="SAM" id="MobiDB-lite"/>
    </source>
</evidence>
<keyword evidence="3" id="KW-1185">Reference proteome</keyword>
<feature type="region of interest" description="Disordered" evidence="1">
    <location>
        <begin position="1"/>
        <end position="24"/>
    </location>
</feature>
<dbReference type="AlphaFoldDB" id="A0AAN7LP94"/>
<protein>
    <submittedName>
        <fullName evidence="2">Uncharacterized protein</fullName>
    </submittedName>
</protein>
<reference evidence="2 3" key="1">
    <citation type="journal article" date="2023" name="Hortic Res">
        <title>Pangenome of water caltrop reveals structural variations and asymmetric subgenome divergence after allopolyploidization.</title>
        <authorList>
            <person name="Zhang X."/>
            <person name="Chen Y."/>
            <person name="Wang L."/>
            <person name="Yuan Y."/>
            <person name="Fang M."/>
            <person name="Shi L."/>
            <person name="Lu R."/>
            <person name="Comes H.P."/>
            <person name="Ma Y."/>
            <person name="Chen Y."/>
            <person name="Huang G."/>
            <person name="Zhou Y."/>
            <person name="Zheng Z."/>
            <person name="Qiu Y."/>
        </authorList>
    </citation>
    <scope>NUCLEOTIDE SEQUENCE [LARGE SCALE GENOMIC DNA]</scope>
    <source>
        <strain evidence="2">F231</strain>
    </source>
</reference>
<sequence length="179" mass="20188">MHRPCRRRGPPSGGSQKQTNTGVRLPFITIIRNAGHQLKLFQRTRGRPDVREDDGTAQRSLLDAQWLESGNSFKKFSSSFKRKVRRFHSLFESSKSPSRLPTESAPQYPSRLKNTKLIDLSRGGDSSSIGLQGINDRIVMYFTSLRGIPQTYQDCYAVRMIFRGAAERAAEGAAEHCGW</sequence>
<evidence type="ECO:0000313" key="3">
    <source>
        <dbReference type="Proteomes" id="UP001346149"/>
    </source>
</evidence>